<dbReference type="InterPro" id="IPR044662">
    <property type="entry name" value="HS1/DABB1-like"/>
</dbReference>
<dbReference type="PANTHER" id="PTHR33178:SF10">
    <property type="entry name" value="STRESS-RESPONSE A_B BARREL DOMAIN-CONTAINING PROTEIN"/>
    <property type="match status" value="1"/>
</dbReference>
<evidence type="ECO:0000256" key="1">
    <source>
        <dbReference type="ARBA" id="ARBA00011738"/>
    </source>
</evidence>
<dbReference type="PANTHER" id="PTHR33178">
    <property type="match status" value="1"/>
</dbReference>
<proteinExistence type="predicted"/>
<dbReference type="RefSeq" id="WP_316663367.1">
    <property type="nucleotide sequence ID" value="NZ_JAWHTF010000009.1"/>
</dbReference>
<gene>
    <name evidence="4" type="ORF">RXV94_13770</name>
</gene>
<evidence type="ECO:0000259" key="3">
    <source>
        <dbReference type="PROSITE" id="PS51502"/>
    </source>
</evidence>
<dbReference type="Proteomes" id="UP001268651">
    <property type="component" value="Unassembled WGS sequence"/>
</dbReference>
<dbReference type="SMART" id="SM00886">
    <property type="entry name" value="Dabb"/>
    <property type="match status" value="1"/>
</dbReference>
<evidence type="ECO:0000256" key="2">
    <source>
        <dbReference type="SAM" id="SignalP"/>
    </source>
</evidence>
<dbReference type="SUPFAM" id="SSF54909">
    <property type="entry name" value="Dimeric alpha+beta barrel"/>
    <property type="match status" value="1"/>
</dbReference>
<reference evidence="4 5" key="1">
    <citation type="submission" date="2023-10" db="EMBL/GenBank/DDBJ databases">
        <title>Marimonas sp. nov. isolated from tidal mud flat.</title>
        <authorList>
            <person name="Jaincy N.J."/>
            <person name="Srinivasan S."/>
            <person name="Lee S.-S."/>
        </authorList>
    </citation>
    <scope>NUCLEOTIDE SEQUENCE [LARGE SCALE GENOMIC DNA]</scope>
    <source>
        <strain evidence="4 5">MJ-SS3</strain>
    </source>
</reference>
<sequence length="125" mass="14330">MKFKTIYIIVLVFASSLVYSQANINTQSGLLQHVIMIKWTDNADKTAINEVLSLFNNLPDKIDGFERLDVHKVVQSSGDFEIVIVMQFVSQEALDRYQVHPDHSRIKDIGTPLLSNFAEVDYWKD</sequence>
<comment type="caution">
    <text evidence="4">The sequence shown here is derived from an EMBL/GenBank/DDBJ whole genome shotgun (WGS) entry which is preliminary data.</text>
</comment>
<accession>A0ABU3UAW6</accession>
<dbReference type="InterPro" id="IPR011008">
    <property type="entry name" value="Dimeric_a/b-barrel"/>
</dbReference>
<keyword evidence="5" id="KW-1185">Reference proteome</keyword>
<dbReference type="EMBL" id="JAWHTF010000009">
    <property type="protein sequence ID" value="MDU8887235.1"/>
    <property type="molecule type" value="Genomic_DNA"/>
</dbReference>
<feature type="signal peptide" evidence="2">
    <location>
        <begin position="1"/>
        <end position="22"/>
    </location>
</feature>
<comment type="subunit">
    <text evidence="1">Homodimer.</text>
</comment>
<dbReference type="Gene3D" id="3.30.70.100">
    <property type="match status" value="1"/>
</dbReference>
<name>A0ABU3UAW6_9FLAO</name>
<feature type="domain" description="Stress-response A/B barrel" evidence="3">
    <location>
        <begin position="31"/>
        <end position="122"/>
    </location>
</feature>
<organism evidence="4 5">
    <name type="scientific">Gilvirhabdus luticola</name>
    <dbReference type="NCBI Taxonomy" id="3079858"/>
    <lineage>
        <taxon>Bacteria</taxon>
        <taxon>Pseudomonadati</taxon>
        <taxon>Bacteroidota</taxon>
        <taxon>Flavobacteriia</taxon>
        <taxon>Flavobacteriales</taxon>
        <taxon>Flavobacteriaceae</taxon>
        <taxon>Gilvirhabdus</taxon>
    </lineage>
</organism>
<feature type="chain" id="PRO_5046432938" evidence="2">
    <location>
        <begin position="23"/>
        <end position="125"/>
    </location>
</feature>
<protein>
    <submittedName>
        <fullName evidence="4">Dabb family protein</fullName>
    </submittedName>
</protein>
<dbReference type="InterPro" id="IPR013097">
    <property type="entry name" value="Dabb"/>
</dbReference>
<dbReference type="PROSITE" id="PS51502">
    <property type="entry name" value="S_R_A_B_BARREL"/>
    <property type="match status" value="1"/>
</dbReference>
<evidence type="ECO:0000313" key="4">
    <source>
        <dbReference type="EMBL" id="MDU8887235.1"/>
    </source>
</evidence>
<evidence type="ECO:0000313" key="5">
    <source>
        <dbReference type="Proteomes" id="UP001268651"/>
    </source>
</evidence>
<dbReference type="Pfam" id="PF07876">
    <property type="entry name" value="Dabb"/>
    <property type="match status" value="1"/>
</dbReference>
<keyword evidence="2" id="KW-0732">Signal</keyword>